<dbReference type="Proteomes" id="UP000287352">
    <property type="component" value="Unassembled WGS sequence"/>
</dbReference>
<evidence type="ECO:0000313" key="3">
    <source>
        <dbReference type="EMBL" id="GCE15586.1"/>
    </source>
</evidence>
<feature type="compositionally biased region" description="Polar residues" evidence="1">
    <location>
        <begin position="340"/>
        <end position="349"/>
    </location>
</feature>
<feature type="region of interest" description="Disordered" evidence="1">
    <location>
        <begin position="340"/>
        <end position="371"/>
    </location>
</feature>
<reference evidence="4" key="1">
    <citation type="submission" date="2018-12" db="EMBL/GenBank/DDBJ databases">
        <title>Tengunoibacter tsumagoiensis gen. nov., sp. nov., Dictyobacter kobayashii sp. nov., D. alpinus sp. nov., and D. joshuensis sp. nov. and description of Dictyobacteraceae fam. nov. within the order Ktedonobacterales isolated from Tengu-no-mugimeshi.</title>
        <authorList>
            <person name="Wang C.M."/>
            <person name="Zheng Y."/>
            <person name="Sakai Y."/>
            <person name="Toyoda A."/>
            <person name="Minakuchi Y."/>
            <person name="Abe K."/>
            <person name="Yokota A."/>
            <person name="Yabe S."/>
        </authorList>
    </citation>
    <scope>NUCLEOTIDE SEQUENCE [LARGE SCALE GENOMIC DNA]</scope>
    <source>
        <strain evidence="4">Uno3</strain>
    </source>
</reference>
<comment type="caution">
    <text evidence="3">The sequence shown here is derived from an EMBL/GenBank/DDBJ whole genome shotgun (WGS) entry which is preliminary data.</text>
</comment>
<keyword evidence="2" id="KW-1133">Transmembrane helix</keyword>
<organism evidence="3 4">
    <name type="scientific">Tengunoibacter tsumagoiensis</name>
    <dbReference type="NCBI Taxonomy" id="2014871"/>
    <lineage>
        <taxon>Bacteria</taxon>
        <taxon>Bacillati</taxon>
        <taxon>Chloroflexota</taxon>
        <taxon>Ktedonobacteria</taxon>
        <taxon>Ktedonobacterales</taxon>
        <taxon>Dictyobacteraceae</taxon>
        <taxon>Tengunoibacter</taxon>
    </lineage>
</organism>
<evidence type="ECO:0000256" key="2">
    <source>
        <dbReference type="SAM" id="Phobius"/>
    </source>
</evidence>
<evidence type="ECO:0000313" key="4">
    <source>
        <dbReference type="Proteomes" id="UP000287352"/>
    </source>
</evidence>
<keyword evidence="4" id="KW-1185">Reference proteome</keyword>
<sequence length="437" mass="47635">MKCKPEWMRSRHERISGANSTLDMLQRCLLLLLLVLIIQAGVANVQGRTVAFAYPQRSMNTVGGCQIFPSDNIWNQDISSLPVHSNSANYMASIGLTNHLDGFFGSGLYDNAPIGFPYTVVPGTQPTVPVSFEYANESDPGPYPIPPQAPIEGGAQSTGDRHVLVINSATCKLYETFASYPQADGSWKAGSGAIWDLNSNALRPRNWTSADAAGLPIFAGLVRYDEIASGVITHALRFTVNQTQNTYIWPARHFASSNTDPNLPPMGLRLRLKADVNIDGYSPQTRIVLTALKHYGMIVADNGSCCFISGTPDDHWDNPEVLQLRKMLLSNFEVVDESSLQVSPDSAQSRAALPTPTPTPAAPTPTPTPLPRRDQVVIANSATPTSTQTIVAEDQKKRALVSPSQERAGWIIPLVVGIAAVLLLSGFWLRFRRSQRR</sequence>
<keyword evidence="2" id="KW-0472">Membrane</keyword>
<feature type="compositionally biased region" description="Pro residues" evidence="1">
    <location>
        <begin position="355"/>
        <end position="370"/>
    </location>
</feature>
<protein>
    <submittedName>
        <fullName evidence="3">Uncharacterized protein</fullName>
    </submittedName>
</protein>
<dbReference type="EMBL" id="BIFR01000002">
    <property type="protein sequence ID" value="GCE15586.1"/>
    <property type="molecule type" value="Genomic_DNA"/>
</dbReference>
<accession>A0A402A9B1</accession>
<name>A0A402A9B1_9CHLR</name>
<feature type="transmembrane region" description="Helical" evidence="2">
    <location>
        <begin position="410"/>
        <end position="429"/>
    </location>
</feature>
<dbReference type="AlphaFoldDB" id="A0A402A9B1"/>
<proteinExistence type="predicted"/>
<keyword evidence="2" id="KW-0812">Transmembrane</keyword>
<gene>
    <name evidence="3" type="ORF">KTT_54450</name>
</gene>
<evidence type="ECO:0000256" key="1">
    <source>
        <dbReference type="SAM" id="MobiDB-lite"/>
    </source>
</evidence>